<dbReference type="EMBL" id="QRWX01000002">
    <property type="protein sequence ID" value="RGT56080.1"/>
    <property type="molecule type" value="Genomic_DNA"/>
</dbReference>
<accession>A0A412PF43</accession>
<reference evidence="1 2" key="1">
    <citation type="submission" date="2018-08" db="EMBL/GenBank/DDBJ databases">
        <title>A genome reference for cultivated species of the human gut microbiota.</title>
        <authorList>
            <person name="Zou Y."/>
            <person name="Xue W."/>
            <person name="Luo G."/>
        </authorList>
    </citation>
    <scope>NUCLEOTIDE SEQUENCE [LARGE SCALE GENOMIC DNA]</scope>
    <source>
        <strain evidence="1 2">AF18-46</strain>
    </source>
</reference>
<sequence length="328" mass="38018">MDELQRLYKQDYPAFIEPYLASKSMQRLKGVDMNCGLQFTSHTGFSSYGPYSRYEHSVGVACIIWRFTHDKKQTLAGLFHDISTRVFSHVIDFVKKDYLVQESTEDETRQIILQDSVIMNQLLCDGISVDEVSDYHLYPIADNDSPRLSSDRLEYTLGNLLNYRKHAIKEIEKYFNDLVVGISEYGSQEIMFQHPEIAEEFAFGALSCGVIYSCDFDRYGMEKLACILRKAFEETILTESDLYLTEIEVIKKLSESCLHDAWNEYTRLQDVTKDFAGDLMVDAKKRYIDPYICKHGRVTTFSAAFKNAVNEFKNTDYHYLMKGIYRNG</sequence>
<name>A0A412PF43_9FIRM</name>
<protein>
    <submittedName>
        <fullName evidence="1">HD domain-containing protein</fullName>
    </submittedName>
</protein>
<gene>
    <name evidence="1" type="ORF">DWX20_04540</name>
</gene>
<dbReference type="Gene3D" id="1.10.3210.10">
    <property type="entry name" value="Hypothetical protein af1432"/>
    <property type="match status" value="1"/>
</dbReference>
<proteinExistence type="predicted"/>
<dbReference type="SUPFAM" id="SSF109604">
    <property type="entry name" value="HD-domain/PDEase-like"/>
    <property type="match status" value="1"/>
</dbReference>
<dbReference type="Proteomes" id="UP000284731">
    <property type="component" value="Unassembled WGS sequence"/>
</dbReference>
<evidence type="ECO:0000313" key="1">
    <source>
        <dbReference type="EMBL" id="RGT56080.1"/>
    </source>
</evidence>
<dbReference type="RefSeq" id="WP_118764644.1">
    <property type="nucleotide sequence ID" value="NZ_CABJCF010000002.1"/>
</dbReference>
<evidence type="ECO:0000313" key="2">
    <source>
        <dbReference type="Proteomes" id="UP000284731"/>
    </source>
</evidence>
<dbReference type="AlphaFoldDB" id="A0A412PF43"/>
<comment type="caution">
    <text evidence="1">The sequence shown here is derived from an EMBL/GenBank/DDBJ whole genome shotgun (WGS) entry which is preliminary data.</text>
</comment>
<organism evidence="1 2">
    <name type="scientific">Solobacterium moorei</name>
    <dbReference type="NCBI Taxonomy" id="102148"/>
    <lineage>
        <taxon>Bacteria</taxon>
        <taxon>Bacillati</taxon>
        <taxon>Bacillota</taxon>
        <taxon>Erysipelotrichia</taxon>
        <taxon>Erysipelotrichales</taxon>
        <taxon>Erysipelotrichaceae</taxon>
        <taxon>Solobacterium</taxon>
    </lineage>
</organism>